<sequence length="127" mass="13024">MALVGFTVVLLAGCSAATEEIAAGDVAQEFARSVASKPDRACDLLAPETRAAVEQDGPCAEQMADLDIPTNGRIVDAAVAGHSARVSTAQDRMFLALFDSGWRVMAAGCGPAASADNNQPADCVVKD</sequence>
<evidence type="ECO:0000313" key="2">
    <source>
        <dbReference type="Proteomes" id="UP000027986"/>
    </source>
</evidence>
<keyword evidence="2" id="KW-1185">Reference proteome</keyword>
<dbReference type="AlphaFoldDB" id="A0A075JCU6"/>
<proteinExistence type="predicted"/>
<accession>A0A075JCU6</accession>
<protein>
    <submittedName>
        <fullName evidence="1">Uncharacterized protein</fullName>
    </submittedName>
</protein>
<evidence type="ECO:0000313" key="1">
    <source>
        <dbReference type="EMBL" id="AIF39779.1"/>
    </source>
</evidence>
<reference evidence="1 2" key="1">
    <citation type="submission" date="2014-07" db="EMBL/GenBank/DDBJ databases">
        <title>Genome Sequencing of Dermacoccus nishinomiyaensis.</title>
        <authorList>
            <person name="Hong K.W."/>
            <person name="Chan K.G."/>
        </authorList>
    </citation>
    <scope>NUCLEOTIDE SEQUENCE [LARGE SCALE GENOMIC DNA]</scope>
    <source>
        <strain evidence="1 2">M25</strain>
    </source>
</reference>
<gene>
    <name evidence="1" type="ORF">HX89_00825</name>
</gene>
<dbReference type="RefSeq" id="WP_038566311.1">
    <property type="nucleotide sequence ID" value="NZ_CP008889.1"/>
</dbReference>
<dbReference type="OrthoDB" id="5193742at2"/>
<dbReference type="eggNOG" id="ENOG5033CYA">
    <property type="taxonomic scope" value="Bacteria"/>
</dbReference>
<dbReference type="GeneID" id="41839808"/>
<dbReference type="EMBL" id="CP008889">
    <property type="protein sequence ID" value="AIF39779.1"/>
    <property type="molecule type" value="Genomic_DNA"/>
</dbReference>
<organism evidence="1 2">
    <name type="scientific">Dermacoccus nishinomiyaensis</name>
    <dbReference type="NCBI Taxonomy" id="1274"/>
    <lineage>
        <taxon>Bacteria</taxon>
        <taxon>Bacillati</taxon>
        <taxon>Actinomycetota</taxon>
        <taxon>Actinomycetes</taxon>
        <taxon>Micrococcales</taxon>
        <taxon>Dermacoccaceae</taxon>
        <taxon>Dermacoccus</taxon>
    </lineage>
</organism>
<dbReference type="Proteomes" id="UP000027986">
    <property type="component" value="Chromosome"/>
</dbReference>
<dbReference type="HOGENOM" id="CLU_146479_0_0_11"/>
<dbReference type="KEGG" id="dni:HX89_00825"/>
<name>A0A075JCU6_9MICO</name>